<evidence type="ECO:0000313" key="8">
    <source>
        <dbReference type="EMBL" id="MEJ8573538.1"/>
    </source>
</evidence>
<feature type="transmembrane region" description="Helical" evidence="6">
    <location>
        <begin position="37"/>
        <end position="56"/>
    </location>
</feature>
<dbReference type="Pfam" id="PF20067">
    <property type="entry name" value="SSL_N"/>
    <property type="match status" value="1"/>
</dbReference>
<evidence type="ECO:0000256" key="1">
    <source>
        <dbReference type="ARBA" id="ARBA00004651"/>
    </source>
</evidence>
<feature type="transmembrane region" description="Helical" evidence="6">
    <location>
        <begin position="148"/>
        <end position="172"/>
    </location>
</feature>
<dbReference type="Pfam" id="PF03088">
    <property type="entry name" value="Str_synth"/>
    <property type="match status" value="1"/>
</dbReference>
<accession>A0AAW9RXD6</accession>
<keyword evidence="5 6" id="KW-0472">Membrane</keyword>
<keyword evidence="9" id="KW-1185">Reference proteome</keyword>
<dbReference type="AlphaFoldDB" id="A0AAW9RXD6"/>
<comment type="caution">
    <text evidence="8">The sequence shown here is derived from an EMBL/GenBank/DDBJ whole genome shotgun (WGS) entry which is preliminary data.</text>
</comment>
<feature type="transmembrane region" description="Helical" evidence="6">
    <location>
        <begin position="77"/>
        <end position="97"/>
    </location>
</feature>
<evidence type="ECO:0000313" key="9">
    <source>
        <dbReference type="Proteomes" id="UP001378188"/>
    </source>
</evidence>
<keyword evidence="3 6" id="KW-0812">Transmembrane</keyword>
<dbReference type="Gene3D" id="2.120.10.30">
    <property type="entry name" value="TolB, C-terminal domain"/>
    <property type="match status" value="1"/>
</dbReference>
<dbReference type="InterPro" id="IPR001851">
    <property type="entry name" value="ABC_transp_permease"/>
</dbReference>
<evidence type="ECO:0000256" key="5">
    <source>
        <dbReference type="ARBA" id="ARBA00023136"/>
    </source>
</evidence>
<dbReference type="RefSeq" id="WP_340331241.1">
    <property type="nucleotide sequence ID" value="NZ_JAZHOF010000008.1"/>
</dbReference>
<dbReference type="Pfam" id="PF02653">
    <property type="entry name" value="BPD_transp_2"/>
    <property type="match status" value="1"/>
</dbReference>
<feature type="transmembrane region" description="Helical" evidence="6">
    <location>
        <begin position="274"/>
        <end position="292"/>
    </location>
</feature>
<dbReference type="InterPro" id="IPR011042">
    <property type="entry name" value="6-blade_b-propeller_TolB-like"/>
</dbReference>
<keyword evidence="2" id="KW-1003">Cell membrane</keyword>
<dbReference type="InterPro" id="IPR018119">
    <property type="entry name" value="Strictosidine_synth_cons-reg"/>
</dbReference>
<organism evidence="8 9">
    <name type="scientific">Microbaculum marinum</name>
    <dbReference type="NCBI Taxonomy" id="1764581"/>
    <lineage>
        <taxon>Bacteria</taxon>
        <taxon>Pseudomonadati</taxon>
        <taxon>Pseudomonadota</taxon>
        <taxon>Alphaproteobacteria</taxon>
        <taxon>Hyphomicrobiales</taxon>
        <taxon>Tepidamorphaceae</taxon>
        <taxon>Microbaculum</taxon>
    </lineage>
</organism>
<evidence type="ECO:0000256" key="6">
    <source>
        <dbReference type="SAM" id="Phobius"/>
    </source>
</evidence>
<feature type="transmembrane region" description="Helical" evidence="6">
    <location>
        <begin position="242"/>
        <end position="262"/>
    </location>
</feature>
<evidence type="ECO:0000256" key="3">
    <source>
        <dbReference type="ARBA" id="ARBA00022692"/>
    </source>
</evidence>
<sequence>MSSADAPQSISARPRVSTPLAVVSFRRIVSDLLNRNWIEGAVPFVAFFGLLAILLLTTDGYFSPSNLGTLARYSSDVAIVLLAMLLVVAIGGIDLSVGSNYAVCVLASLYLFHIVELPTWLVLPLSVLCGAAVGLLNGFLTGVLGCGALLATLGTMITFRALFVIGSQASLVEISTSFRGDAIWDFFGFDDLFGVPVSFWILAVVAIVLHLMFRHSRFGWHILAVGGNRKAARHAGVPIKRVILLTYVLAGALVGLAGFLYAARENSAGSDTGLGLEFFVLTGLVVGLGGFVPGRGSVFNALIGFATIYLLSNSLRNAGFRGDFVQAAMGLILVAVLALDTKYRKERHRLLARAYLDPARLTLAPAMDLADLAPGRGANKLADATILAGGRIDGPEDVILDRDDNLYCGTRDGRIMRLLAPDYTRIETFAKTGGRPLGMAFDAEDRLVVCIAGMGLYRIPGPNRVERLASQTRRSWTSLEDDRAIRMADDLDIAPDGRIFFSDATKRYEMETWAVDLLEGRPNGRLLCHDPRTGATTTVCDHLHFPNGVCVSHDGRRLLVVSTAQCSVMSFDLDRLDEGPREFITGLPGYPDNINRASDGGYWIALAGMRSPALDLAMREPGLRHRMAKRVPPTNWLFANLNIGGVLKCSADGRIEDSYWDAPDGPLYMITSMREHRGELFLAGVSNDKIGRLKLPGADSRWTSNDSYWPR</sequence>
<dbReference type="GO" id="GO:0005886">
    <property type="term" value="C:plasma membrane"/>
    <property type="evidence" value="ECO:0007669"/>
    <property type="project" value="UniProtKB-SubCell"/>
</dbReference>
<comment type="subcellular location">
    <subcellularLocation>
        <location evidence="1">Cell membrane</location>
        <topology evidence="1">Multi-pass membrane protein</topology>
    </subcellularLocation>
</comment>
<proteinExistence type="predicted"/>
<feature type="domain" description="Strictosidine synthase conserved region" evidence="7">
    <location>
        <begin position="489"/>
        <end position="568"/>
    </location>
</feature>
<protein>
    <submittedName>
        <fullName evidence="8">SMP-30/gluconolactonase/LRE family protein</fullName>
    </submittedName>
</protein>
<evidence type="ECO:0000256" key="2">
    <source>
        <dbReference type="ARBA" id="ARBA00022475"/>
    </source>
</evidence>
<dbReference type="GO" id="GO:0022857">
    <property type="term" value="F:transmembrane transporter activity"/>
    <property type="evidence" value="ECO:0007669"/>
    <property type="project" value="InterPro"/>
</dbReference>
<dbReference type="PANTHER" id="PTHR32196:SF72">
    <property type="entry name" value="RIBOSE IMPORT PERMEASE PROTEIN RBSC"/>
    <property type="match status" value="1"/>
</dbReference>
<reference evidence="8 9" key="1">
    <citation type="submission" date="2024-02" db="EMBL/GenBank/DDBJ databases">
        <title>Genome analysis and characterization of Microbaculum marinisediminis sp. nov., isolated from marine sediment.</title>
        <authorList>
            <person name="Du Z.-J."/>
            <person name="Ye Y.-Q."/>
            <person name="Zhang Z.-R."/>
            <person name="Yuan S.-M."/>
            <person name="Zhang X.-Y."/>
        </authorList>
    </citation>
    <scope>NUCLEOTIDE SEQUENCE [LARGE SCALE GENOMIC DNA]</scope>
    <source>
        <strain evidence="8 9">SDUM1044001</strain>
    </source>
</reference>
<evidence type="ECO:0000256" key="4">
    <source>
        <dbReference type="ARBA" id="ARBA00022989"/>
    </source>
</evidence>
<gene>
    <name evidence="8" type="ORF">V3328_18760</name>
</gene>
<dbReference type="EMBL" id="JAZHOF010000008">
    <property type="protein sequence ID" value="MEJ8573538.1"/>
    <property type="molecule type" value="Genomic_DNA"/>
</dbReference>
<dbReference type="CDD" id="cd06579">
    <property type="entry name" value="TM_PBP1_transp_AraH_like"/>
    <property type="match status" value="1"/>
</dbReference>
<keyword evidence="4 6" id="KW-1133">Transmembrane helix</keyword>
<name>A0AAW9RXD6_9HYPH</name>
<feature type="transmembrane region" description="Helical" evidence="6">
    <location>
        <begin position="324"/>
        <end position="343"/>
    </location>
</feature>
<dbReference type="Proteomes" id="UP001378188">
    <property type="component" value="Unassembled WGS sequence"/>
</dbReference>
<feature type="transmembrane region" description="Helical" evidence="6">
    <location>
        <begin position="117"/>
        <end position="136"/>
    </location>
</feature>
<evidence type="ECO:0000259" key="7">
    <source>
        <dbReference type="Pfam" id="PF03088"/>
    </source>
</evidence>
<dbReference type="SUPFAM" id="SSF63829">
    <property type="entry name" value="Calcium-dependent phosphotriesterase"/>
    <property type="match status" value="1"/>
</dbReference>
<feature type="transmembrane region" description="Helical" evidence="6">
    <location>
        <begin position="192"/>
        <end position="213"/>
    </location>
</feature>
<dbReference type="PANTHER" id="PTHR32196">
    <property type="entry name" value="ABC TRANSPORTER PERMEASE PROTEIN YPHD-RELATED-RELATED"/>
    <property type="match status" value="1"/>
</dbReference>